<dbReference type="InterPro" id="IPR004358">
    <property type="entry name" value="Sig_transdc_His_kin-like_C"/>
</dbReference>
<dbReference type="GO" id="GO:0000155">
    <property type="term" value="F:phosphorelay sensor kinase activity"/>
    <property type="evidence" value="ECO:0007669"/>
    <property type="project" value="TreeGrafter"/>
</dbReference>
<dbReference type="SMART" id="SM00387">
    <property type="entry name" value="HATPase_c"/>
    <property type="match status" value="1"/>
</dbReference>
<dbReference type="SUPFAM" id="SSF55874">
    <property type="entry name" value="ATPase domain of HSP90 chaperone/DNA topoisomerase II/histidine kinase"/>
    <property type="match status" value="1"/>
</dbReference>
<dbReference type="Gene3D" id="3.30.565.10">
    <property type="entry name" value="Histidine kinase-like ATPase, C-terminal domain"/>
    <property type="match status" value="1"/>
</dbReference>
<evidence type="ECO:0000256" key="1">
    <source>
        <dbReference type="ARBA" id="ARBA00000085"/>
    </source>
</evidence>
<dbReference type="PROSITE" id="PS50109">
    <property type="entry name" value="HIS_KIN"/>
    <property type="match status" value="1"/>
</dbReference>
<evidence type="ECO:0000256" key="2">
    <source>
        <dbReference type="ARBA" id="ARBA00012438"/>
    </source>
</evidence>
<dbReference type="EMBL" id="CP030842">
    <property type="protein sequence ID" value="AXC16012.1"/>
    <property type="molecule type" value="Genomic_DNA"/>
</dbReference>
<geneLocation type="plasmid" evidence="6">
    <name>pacpol2</name>
</geneLocation>
<dbReference type="Proteomes" id="UP000253606">
    <property type="component" value="Plasmid pACPOL2"/>
</dbReference>
<comment type="catalytic activity">
    <reaction evidence="1">
        <text>ATP + protein L-histidine = ADP + protein N-phospho-L-histidine.</text>
        <dbReference type="EC" id="2.7.13.3"/>
    </reaction>
</comment>
<organism evidence="5 6">
    <name type="scientific">Acidisarcina polymorpha</name>
    <dbReference type="NCBI Taxonomy" id="2211140"/>
    <lineage>
        <taxon>Bacteria</taxon>
        <taxon>Pseudomonadati</taxon>
        <taxon>Acidobacteriota</taxon>
        <taxon>Terriglobia</taxon>
        <taxon>Terriglobales</taxon>
        <taxon>Acidobacteriaceae</taxon>
        <taxon>Acidisarcina</taxon>
    </lineage>
</organism>
<dbReference type="EC" id="2.7.13.3" evidence="2"/>
<feature type="domain" description="Histidine kinase" evidence="4">
    <location>
        <begin position="1"/>
        <end position="144"/>
    </location>
</feature>
<evidence type="ECO:0000313" key="6">
    <source>
        <dbReference type="Proteomes" id="UP000253606"/>
    </source>
</evidence>
<accession>A0A2Z5G9Q5</accession>
<gene>
    <name evidence="5" type="ORF">ACPOL_6802</name>
</gene>
<dbReference type="InterPro" id="IPR036890">
    <property type="entry name" value="HATPase_C_sf"/>
</dbReference>
<name>A0A2Z5G9Q5_9BACT</name>
<evidence type="ECO:0000259" key="4">
    <source>
        <dbReference type="PROSITE" id="PS50109"/>
    </source>
</evidence>
<dbReference type="AlphaFoldDB" id="A0A2Z5G9Q5"/>
<keyword evidence="5" id="KW-0614">Plasmid</keyword>
<evidence type="ECO:0000313" key="5">
    <source>
        <dbReference type="EMBL" id="AXC16012.1"/>
    </source>
</evidence>
<dbReference type="InterPro" id="IPR003594">
    <property type="entry name" value="HATPase_dom"/>
</dbReference>
<keyword evidence="5" id="KW-0808">Transferase</keyword>
<keyword evidence="6" id="KW-1185">Reference proteome</keyword>
<keyword evidence="5" id="KW-0418">Kinase</keyword>
<dbReference type="PANTHER" id="PTHR43547">
    <property type="entry name" value="TWO-COMPONENT HISTIDINE KINASE"/>
    <property type="match status" value="1"/>
</dbReference>
<sequence>MVELADSALRLHHHQITEKKISVQTRFSGKALAFVRRGEIFQVVTNLLLNAIEVLPQSGNLHVRVAMRQRMAIITIADNGAGIPESMRKTLFHSFKSNKPEGNGLGLWIVKELVHGHRGTIQWRTGNVVGRSGTIFRISLPIQQSA</sequence>
<dbReference type="KEGG" id="abas:ACPOL_6802"/>
<dbReference type="InterPro" id="IPR005467">
    <property type="entry name" value="His_kinase_dom"/>
</dbReference>
<proteinExistence type="predicted"/>
<reference evidence="5 6" key="1">
    <citation type="journal article" date="2018" name="Front. Microbiol.">
        <title>Hydrolytic Capabilities as a Key to Environmental Success: Chitinolytic and Cellulolytic Acidobacteria From Acidic Sub-arctic Soils and Boreal Peatlands.</title>
        <authorList>
            <person name="Belova S.E."/>
            <person name="Ravin N.V."/>
            <person name="Pankratov T.A."/>
            <person name="Rakitin A.L."/>
            <person name="Ivanova A.A."/>
            <person name="Beletsky A.V."/>
            <person name="Mardanov A.V."/>
            <person name="Sinninghe Damste J.S."/>
            <person name="Dedysh S.N."/>
        </authorList>
    </citation>
    <scope>NUCLEOTIDE SEQUENCE [LARGE SCALE GENOMIC DNA]</scope>
    <source>
        <strain evidence="5 6">SBC82</strain>
        <plasmid evidence="6">pacpol2</plasmid>
    </source>
</reference>
<dbReference type="PRINTS" id="PR00344">
    <property type="entry name" value="BCTRLSENSOR"/>
</dbReference>
<dbReference type="CDD" id="cd00075">
    <property type="entry name" value="HATPase"/>
    <property type="match status" value="1"/>
</dbReference>
<dbReference type="Pfam" id="PF02518">
    <property type="entry name" value="HATPase_c"/>
    <property type="match status" value="1"/>
</dbReference>
<keyword evidence="3" id="KW-0597">Phosphoprotein</keyword>
<protein>
    <recommendedName>
        <fullName evidence="2">histidine kinase</fullName>
        <ecNumber evidence="2">2.7.13.3</ecNumber>
    </recommendedName>
</protein>
<dbReference type="PANTHER" id="PTHR43547:SF2">
    <property type="entry name" value="HYBRID SIGNAL TRANSDUCTION HISTIDINE KINASE C"/>
    <property type="match status" value="1"/>
</dbReference>
<evidence type="ECO:0000256" key="3">
    <source>
        <dbReference type="ARBA" id="ARBA00022553"/>
    </source>
</evidence>